<dbReference type="AlphaFoldDB" id="A0A1N6MUN0"/>
<gene>
    <name evidence="4" type="primary">ISPlu9K</name>
    <name evidence="3" type="ORF">Xinn_03669</name>
    <name evidence="4" type="ORF">XIS1_1550001</name>
</gene>
<dbReference type="SUPFAM" id="SSF53098">
    <property type="entry name" value="Ribonuclease H-like"/>
    <property type="match status" value="1"/>
</dbReference>
<dbReference type="OrthoDB" id="6448153at2"/>
<accession>A0A1N6MUN0</accession>
<dbReference type="GO" id="GO:0004803">
    <property type="term" value="F:transposase activity"/>
    <property type="evidence" value="ECO:0007669"/>
    <property type="project" value="InterPro"/>
</dbReference>
<dbReference type="InterPro" id="IPR014735">
    <property type="entry name" value="Transposase_Tn5-like_N"/>
</dbReference>
<dbReference type="InterPro" id="IPR038215">
    <property type="entry name" value="TN5-like_N_sf"/>
</dbReference>
<dbReference type="GO" id="GO:0003677">
    <property type="term" value="F:DNA binding"/>
    <property type="evidence" value="ECO:0007669"/>
    <property type="project" value="InterPro"/>
</dbReference>
<evidence type="ECO:0000313" key="4">
    <source>
        <dbReference type="EMBL" id="SIP72522.1"/>
    </source>
</evidence>
<dbReference type="GO" id="GO:0006313">
    <property type="term" value="P:DNA transposition"/>
    <property type="evidence" value="ECO:0007669"/>
    <property type="project" value="InterPro"/>
</dbReference>
<dbReference type="Gene3D" id="3.90.350.10">
    <property type="entry name" value="Transposase Inhibitor Protein From Tn5, Chain A, domain 1"/>
    <property type="match status" value="1"/>
</dbReference>
<evidence type="ECO:0000313" key="3">
    <source>
        <dbReference type="EMBL" id="PHM29470.1"/>
    </source>
</evidence>
<feature type="domain" description="Transposase Tn5-like N-terminal" evidence="2">
    <location>
        <begin position="9"/>
        <end position="65"/>
    </location>
</feature>
<feature type="domain" description="Transposase IS4-like" evidence="1">
    <location>
        <begin position="231"/>
        <end position="359"/>
    </location>
</feature>
<dbReference type="Pfam" id="PF14706">
    <property type="entry name" value="Tnp_DNA_bind"/>
    <property type="match status" value="1"/>
</dbReference>
<dbReference type="EMBL" id="NIBU01000080">
    <property type="protein sequence ID" value="PHM29470.1"/>
    <property type="molecule type" value="Genomic_DNA"/>
</dbReference>
<dbReference type="EMBL" id="FTLG01000063">
    <property type="protein sequence ID" value="SIP72522.1"/>
    <property type="molecule type" value="Genomic_DNA"/>
</dbReference>
<dbReference type="Proteomes" id="UP000196435">
    <property type="component" value="Unassembled WGS sequence"/>
</dbReference>
<dbReference type="InterPro" id="IPR002559">
    <property type="entry name" value="Transposase_11"/>
</dbReference>
<reference evidence="5" key="1">
    <citation type="submission" date="2016-12" db="EMBL/GenBank/DDBJ databases">
        <authorList>
            <person name="Gaudriault S."/>
        </authorList>
    </citation>
    <scope>NUCLEOTIDE SEQUENCE [LARGE SCALE GENOMIC DNA]</scope>
    <source>
        <strain evidence="5">HGB1681 (deposited as PTA-6826 in the American Type Culture Collection)</strain>
    </source>
</reference>
<sequence length="460" mass="52507">MFSIDTSVWAQATFQQAKLGDARRTKRLILLASQLAANTGKSIVQSHSSSAEIEAAYRFVRNDDIDAQAIAEAGFAATVDACMAHNCLLALEDSTSLEFKHPTAASELGHTTSHKNSSGLQVHSVLLFSPEEQQVIGLIEQHRWTRDSASYGQRKDRNRRAYEDKESYKWQRASQAMSLRLGEQMNNVISVCDREADIIEYLRYKTEQQQRFVVRSMQSRCIEQTDDRLHPFSASLCSAGERSVHVQQKGGRKSRYAICDIRFAPVSIKIPSNKTGHSISLFYVGCQEQGDNEGLCWHLLTNEPVTTAKQAQKILEYYEKRWLIEDFHKSWKTGGTQVEELRMQSKDNLERMIVVLAFIAVRIQQLRYLSLQTERAKNLACESLLSPIAWKLLWLKTESKTLPKQVPSLHWAYLKLGRLAGWNDSKRTGIVGWQRLWEGWFKLQTLLEGYQLALSLDSEM</sequence>
<protein>
    <submittedName>
        <fullName evidence="4">Transposase</fullName>
    </submittedName>
</protein>
<evidence type="ECO:0000259" key="2">
    <source>
        <dbReference type="Pfam" id="PF14706"/>
    </source>
</evidence>
<dbReference type="RefSeq" id="WP_086955766.1">
    <property type="nucleotide sequence ID" value="NZ_CAWNQC010000282.1"/>
</dbReference>
<dbReference type="InterPro" id="IPR054836">
    <property type="entry name" value="Tn5_transposase"/>
</dbReference>
<evidence type="ECO:0000259" key="1">
    <source>
        <dbReference type="Pfam" id="PF01609"/>
    </source>
</evidence>
<reference evidence="4" key="2">
    <citation type="submission" date="2016-12" db="EMBL/GenBank/DDBJ databases">
        <authorList>
            <person name="Song W.-J."/>
            <person name="Kurnit D.M."/>
        </authorList>
    </citation>
    <scope>NUCLEOTIDE SEQUENCE [LARGE SCALE GENOMIC DNA]</scope>
    <source>
        <strain evidence="4">HGB1681</strain>
    </source>
</reference>
<dbReference type="InterPro" id="IPR047768">
    <property type="entry name" value="Tn5p-like"/>
</dbReference>
<evidence type="ECO:0000313" key="5">
    <source>
        <dbReference type="Proteomes" id="UP000196435"/>
    </source>
</evidence>
<dbReference type="PANTHER" id="PTHR37319">
    <property type="entry name" value="TRANSPOSASE"/>
    <property type="match status" value="1"/>
</dbReference>
<keyword evidence="6" id="KW-1185">Reference proteome</keyword>
<evidence type="ECO:0000313" key="6">
    <source>
        <dbReference type="Proteomes" id="UP000224871"/>
    </source>
</evidence>
<dbReference type="Gene3D" id="1.10.246.40">
    <property type="entry name" value="Tn5 transposase, domain 1"/>
    <property type="match status" value="1"/>
</dbReference>
<dbReference type="Gene3D" id="1.10.740.10">
    <property type="entry name" value="Transferase Inhibitor Protein From Tn5, Chain"/>
    <property type="match status" value="1"/>
</dbReference>
<proteinExistence type="predicted"/>
<dbReference type="InterPro" id="IPR012337">
    <property type="entry name" value="RNaseH-like_sf"/>
</dbReference>
<reference evidence="3 6" key="3">
    <citation type="journal article" date="2017" name="Nat. Microbiol.">
        <title>Natural product diversity associated with the nematode symbionts Photorhabdus and Xenorhabdus.</title>
        <authorList>
            <person name="Tobias N.J."/>
            <person name="Wolff H."/>
            <person name="Djahanschiri B."/>
            <person name="Grundmann F."/>
            <person name="Kronenwerth M."/>
            <person name="Shi Y.M."/>
            <person name="Simonyi S."/>
            <person name="Grun P."/>
            <person name="Shapiro-Ilan D."/>
            <person name="Pidot S.J."/>
            <person name="Stinear T.P."/>
            <person name="Ebersberger I."/>
            <person name="Bode H.B."/>
        </authorList>
    </citation>
    <scope>NUCLEOTIDE SEQUENCE [LARGE SCALE GENOMIC DNA]</scope>
    <source>
        <strain evidence="3 6">DSM 16336</strain>
    </source>
</reference>
<dbReference type="PANTHER" id="PTHR37319:SF1">
    <property type="entry name" value="TRANSPOSASE TN5 DIMERISATION DOMAIN-CONTAINING PROTEIN"/>
    <property type="match status" value="1"/>
</dbReference>
<name>A0A1N6MUN0_9GAMM</name>
<dbReference type="InterPro" id="IPR014737">
    <property type="entry name" value="Transposase_Tn5-like_C"/>
</dbReference>
<dbReference type="Proteomes" id="UP000224871">
    <property type="component" value="Unassembled WGS sequence"/>
</dbReference>
<dbReference type="Pfam" id="PF01609">
    <property type="entry name" value="DDE_Tnp_1"/>
    <property type="match status" value="1"/>
</dbReference>
<dbReference type="NCBIfam" id="NF033590">
    <property type="entry name" value="transpos_IS4_3"/>
    <property type="match status" value="1"/>
</dbReference>
<organism evidence="4 5">
    <name type="scientific">Xenorhabdus innexi</name>
    <dbReference type="NCBI Taxonomy" id="290109"/>
    <lineage>
        <taxon>Bacteria</taxon>
        <taxon>Pseudomonadati</taxon>
        <taxon>Pseudomonadota</taxon>
        <taxon>Gammaproteobacteria</taxon>
        <taxon>Enterobacterales</taxon>
        <taxon>Morganellaceae</taxon>
        <taxon>Xenorhabdus</taxon>
    </lineage>
</organism>